<gene>
    <name evidence="2" type="ORF">FGL89_01345</name>
</gene>
<dbReference type="GO" id="GO:0009143">
    <property type="term" value="P:nucleoside triphosphate catabolic process"/>
    <property type="evidence" value="ECO:0007669"/>
    <property type="project" value="InterPro"/>
</dbReference>
<dbReference type="GeneID" id="61186367"/>
<name>A0AAE6IIG8_LEUCA</name>
<evidence type="ECO:0000256" key="1">
    <source>
        <dbReference type="ARBA" id="ARBA00022801"/>
    </source>
</evidence>
<evidence type="ECO:0000313" key="3">
    <source>
        <dbReference type="Proteomes" id="UP000321332"/>
    </source>
</evidence>
<reference evidence="2 3" key="1">
    <citation type="submission" date="2019-06" db="EMBL/GenBank/DDBJ databases">
        <title>Genome analyses of bacteria isolated from kimchi.</title>
        <authorList>
            <person name="Lee S."/>
            <person name="Ahn S."/>
            <person name="Roh S."/>
        </authorList>
    </citation>
    <scope>NUCLEOTIDE SEQUENCE [LARGE SCALE GENOMIC DNA]</scope>
    <source>
        <strain evidence="2 3">CBA3620</strain>
    </source>
</reference>
<dbReference type="Pfam" id="PF01725">
    <property type="entry name" value="Ham1p_like"/>
    <property type="match status" value="1"/>
</dbReference>
<dbReference type="GO" id="GO:0047429">
    <property type="term" value="F:nucleoside triphosphate diphosphatase activity"/>
    <property type="evidence" value="ECO:0007669"/>
    <property type="project" value="InterPro"/>
</dbReference>
<dbReference type="Proteomes" id="UP000321332">
    <property type="component" value="Chromosome"/>
</dbReference>
<dbReference type="AlphaFoldDB" id="A0AAE6IIG8"/>
<sequence>MRFILASNNSAKTKEIQILATQMGHEIINYRELLGEKLSFPQETTTSQTQNATTKAAFIHEFLPNELILADDTALYLKAFPQRFGVVTAREFVEKGIIGTEAEQQYILNLYQNNVDRAGYLLAVMALVTPDGQTFLAKGQGGIRVADNIRRGQWLDGLDNIMEAENGKTLSEMTLAEVIQYHDRSRALQTLINKI</sequence>
<dbReference type="SUPFAM" id="SSF52972">
    <property type="entry name" value="ITPase-like"/>
    <property type="match status" value="1"/>
</dbReference>
<dbReference type="EMBL" id="CP042374">
    <property type="protein sequence ID" value="QEA32876.1"/>
    <property type="molecule type" value="Genomic_DNA"/>
</dbReference>
<evidence type="ECO:0000313" key="2">
    <source>
        <dbReference type="EMBL" id="QEA32876.1"/>
    </source>
</evidence>
<keyword evidence="1" id="KW-0378">Hydrolase</keyword>
<proteinExistence type="predicted"/>
<dbReference type="InterPro" id="IPR029001">
    <property type="entry name" value="ITPase-like_fam"/>
</dbReference>
<accession>A0AAE6IIG8</accession>
<dbReference type="Gene3D" id="3.90.950.10">
    <property type="match status" value="1"/>
</dbReference>
<dbReference type="InterPro" id="IPR002637">
    <property type="entry name" value="RdgB/HAM1"/>
</dbReference>
<dbReference type="RefSeq" id="WP_147000280.1">
    <property type="nucleotide sequence ID" value="NZ_CP042374.1"/>
</dbReference>
<protein>
    <submittedName>
        <fullName evidence="2">Xanthosine triphosphate pyrophosphatase</fullName>
    </submittedName>
</protein>
<organism evidence="2 3">
    <name type="scientific">Leuconostoc carnosum</name>
    <dbReference type="NCBI Taxonomy" id="1252"/>
    <lineage>
        <taxon>Bacteria</taxon>
        <taxon>Bacillati</taxon>
        <taxon>Bacillota</taxon>
        <taxon>Bacilli</taxon>
        <taxon>Lactobacillales</taxon>
        <taxon>Lactobacillaceae</taxon>
        <taxon>Leuconostoc</taxon>
    </lineage>
</organism>